<keyword evidence="2" id="KW-1185">Reference proteome</keyword>
<dbReference type="AlphaFoldDB" id="A0A8J4SWX5"/>
<dbReference type="EMBL" id="LUCH01004778">
    <property type="protein sequence ID" value="KAF5398645.1"/>
    <property type="molecule type" value="Genomic_DNA"/>
</dbReference>
<sequence length="94" mass="10562">MRSNAPGVAVQSRTSTNLSVGFSNPNTITSSESLNQEANAKLTATKEFEIEFGELFVLWFTLFFTRLKLVNPICIRVMSVSNMSHLFFYVPHIS</sequence>
<proteinExistence type="predicted"/>
<evidence type="ECO:0000313" key="1">
    <source>
        <dbReference type="EMBL" id="KAF5398645.1"/>
    </source>
</evidence>
<evidence type="ECO:0000313" key="2">
    <source>
        <dbReference type="Proteomes" id="UP000748531"/>
    </source>
</evidence>
<dbReference type="Proteomes" id="UP000748531">
    <property type="component" value="Unassembled WGS sequence"/>
</dbReference>
<protein>
    <submittedName>
        <fullName evidence="1">Uncharacterized protein</fullName>
    </submittedName>
</protein>
<organism evidence="1 2">
    <name type="scientific">Paragonimus heterotremus</name>
    <dbReference type="NCBI Taxonomy" id="100268"/>
    <lineage>
        <taxon>Eukaryota</taxon>
        <taxon>Metazoa</taxon>
        <taxon>Spiralia</taxon>
        <taxon>Lophotrochozoa</taxon>
        <taxon>Platyhelminthes</taxon>
        <taxon>Trematoda</taxon>
        <taxon>Digenea</taxon>
        <taxon>Plagiorchiida</taxon>
        <taxon>Troglotremata</taxon>
        <taxon>Troglotrematidae</taxon>
        <taxon>Paragonimus</taxon>
    </lineage>
</organism>
<dbReference type="OrthoDB" id="10381349at2759"/>
<reference evidence="1" key="1">
    <citation type="submission" date="2019-05" db="EMBL/GenBank/DDBJ databases">
        <title>Annotation for the trematode Paragonimus heterotremus.</title>
        <authorList>
            <person name="Choi Y.-J."/>
        </authorList>
    </citation>
    <scope>NUCLEOTIDE SEQUENCE</scope>
    <source>
        <strain evidence="1">LC</strain>
    </source>
</reference>
<accession>A0A8J4SWX5</accession>
<name>A0A8J4SWX5_9TREM</name>
<comment type="caution">
    <text evidence="1">The sequence shown here is derived from an EMBL/GenBank/DDBJ whole genome shotgun (WGS) entry which is preliminary data.</text>
</comment>
<gene>
    <name evidence="1" type="ORF">PHET_08132</name>
</gene>